<sequence>MSLSRGECDREQRWAAEHGRRTTKNSHNAKSVLRDNRRRQTEEASPENLHSIPAKKLT</sequence>
<comment type="caution">
    <text evidence="2">The sequence shown here is derived from an EMBL/GenBank/DDBJ whole genome shotgun (WGS) entry which is preliminary data.</text>
</comment>
<reference evidence="2 3" key="1">
    <citation type="submission" date="2024-08" db="EMBL/GenBank/DDBJ databases">
        <title>Insights into the chromosomal genome structure of Flemingia macrophylla.</title>
        <authorList>
            <person name="Ding Y."/>
            <person name="Zhao Y."/>
            <person name="Bi W."/>
            <person name="Wu M."/>
            <person name="Zhao G."/>
            <person name="Gong Y."/>
            <person name="Li W."/>
            <person name="Zhang P."/>
        </authorList>
    </citation>
    <scope>NUCLEOTIDE SEQUENCE [LARGE SCALE GENOMIC DNA]</scope>
    <source>
        <strain evidence="2">DYQJB</strain>
        <tissue evidence="2">Leaf</tissue>
    </source>
</reference>
<evidence type="ECO:0000313" key="3">
    <source>
        <dbReference type="Proteomes" id="UP001603857"/>
    </source>
</evidence>
<evidence type="ECO:0000313" key="2">
    <source>
        <dbReference type="EMBL" id="KAL2339889.1"/>
    </source>
</evidence>
<name>A0ABD1MVP6_9FABA</name>
<feature type="compositionally biased region" description="Basic and acidic residues" evidence="1">
    <location>
        <begin position="1"/>
        <end position="20"/>
    </location>
</feature>
<evidence type="ECO:0000256" key="1">
    <source>
        <dbReference type="SAM" id="MobiDB-lite"/>
    </source>
</evidence>
<gene>
    <name evidence="2" type="ORF">Fmac_007829</name>
</gene>
<dbReference type="AlphaFoldDB" id="A0ABD1MVP6"/>
<dbReference type="EMBL" id="JBGMDY010000003">
    <property type="protein sequence ID" value="KAL2339889.1"/>
    <property type="molecule type" value="Genomic_DNA"/>
</dbReference>
<protein>
    <submittedName>
        <fullName evidence="2">Uncharacterized protein</fullName>
    </submittedName>
</protein>
<feature type="compositionally biased region" description="Basic and acidic residues" evidence="1">
    <location>
        <begin position="32"/>
        <end position="42"/>
    </location>
</feature>
<organism evidence="2 3">
    <name type="scientific">Flemingia macrophylla</name>
    <dbReference type="NCBI Taxonomy" id="520843"/>
    <lineage>
        <taxon>Eukaryota</taxon>
        <taxon>Viridiplantae</taxon>
        <taxon>Streptophyta</taxon>
        <taxon>Embryophyta</taxon>
        <taxon>Tracheophyta</taxon>
        <taxon>Spermatophyta</taxon>
        <taxon>Magnoliopsida</taxon>
        <taxon>eudicotyledons</taxon>
        <taxon>Gunneridae</taxon>
        <taxon>Pentapetalae</taxon>
        <taxon>rosids</taxon>
        <taxon>fabids</taxon>
        <taxon>Fabales</taxon>
        <taxon>Fabaceae</taxon>
        <taxon>Papilionoideae</taxon>
        <taxon>50 kb inversion clade</taxon>
        <taxon>NPAAA clade</taxon>
        <taxon>indigoferoid/millettioid clade</taxon>
        <taxon>Phaseoleae</taxon>
        <taxon>Flemingia</taxon>
    </lineage>
</organism>
<keyword evidence="3" id="KW-1185">Reference proteome</keyword>
<feature type="region of interest" description="Disordered" evidence="1">
    <location>
        <begin position="1"/>
        <end position="58"/>
    </location>
</feature>
<proteinExistence type="predicted"/>
<accession>A0ABD1MVP6</accession>
<dbReference type="Proteomes" id="UP001603857">
    <property type="component" value="Unassembled WGS sequence"/>
</dbReference>